<feature type="transmembrane region" description="Helical" evidence="7">
    <location>
        <begin position="151"/>
        <end position="172"/>
    </location>
</feature>
<evidence type="ECO:0000256" key="7">
    <source>
        <dbReference type="SAM" id="Phobius"/>
    </source>
</evidence>
<accession>A0A3D9V0D8</accession>
<keyword evidence="1 6" id="KW-0645">Protease</keyword>
<feature type="transmembrane region" description="Helical" evidence="7">
    <location>
        <begin position="292"/>
        <end position="313"/>
    </location>
</feature>
<comment type="cofactor">
    <cofactor evidence="6">
        <name>Zn(2+)</name>
        <dbReference type="ChEBI" id="CHEBI:29105"/>
    </cofactor>
    <text evidence="6">Binds 1 zinc ion per subunit.</text>
</comment>
<dbReference type="InterPro" id="IPR001915">
    <property type="entry name" value="Peptidase_M48"/>
</dbReference>
<evidence type="ECO:0000259" key="8">
    <source>
        <dbReference type="Pfam" id="PF01435"/>
    </source>
</evidence>
<proteinExistence type="inferred from homology"/>
<feature type="domain" description="Peptidase M48" evidence="8">
    <location>
        <begin position="218"/>
        <end position="416"/>
    </location>
</feature>
<evidence type="ECO:0000313" key="9">
    <source>
        <dbReference type="EMBL" id="REF34886.1"/>
    </source>
</evidence>
<keyword evidence="7" id="KW-0812">Transmembrane</keyword>
<keyword evidence="5 6" id="KW-0482">Metalloprotease</keyword>
<feature type="transmembrane region" description="Helical" evidence="7">
    <location>
        <begin position="103"/>
        <end position="123"/>
    </location>
</feature>
<dbReference type="Gene3D" id="3.30.2010.10">
    <property type="entry name" value="Metalloproteases ('zincins'), catalytic domain"/>
    <property type="match status" value="1"/>
</dbReference>
<evidence type="ECO:0000256" key="5">
    <source>
        <dbReference type="ARBA" id="ARBA00023049"/>
    </source>
</evidence>
<dbReference type="GO" id="GO:0046872">
    <property type="term" value="F:metal ion binding"/>
    <property type="evidence" value="ECO:0007669"/>
    <property type="project" value="UniProtKB-KW"/>
</dbReference>
<evidence type="ECO:0000256" key="6">
    <source>
        <dbReference type="RuleBase" id="RU003983"/>
    </source>
</evidence>
<keyword evidence="4 6" id="KW-0862">Zinc</keyword>
<keyword evidence="2" id="KW-0479">Metal-binding</keyword>
<organism evidence="9 10">
    <name type="scientific">Thermasporomyces composti</name>
    <dbReference type="NCBI Taxonomy" id="696763"/>
    <lineage>
        <taxon>Bacteria</taxon>
        <taxon>Bacillati</taxon>
        <taxon>Actinomycetota</taxon>
        <taxon>Actinomycetes</taxon>
        <taxon>Propionibacteriales</taxon>
        <taxon>Nocardioidaceae</taxon>
        <taxon>Thermasporomyces</taxon>
    </lineage>
</organism>
<comment type="caution">
    <text evidence="9">The sequence shown here is derived from an EMBL/GenBank/DDBJ whole genome shotgun (WGS) entry which is preliminary data.</text>
</comment>
<evidence type="ECO:0000256" key="1">
    <source>
        <dbReference type="ARBA" id="ARBA00022670"/>
    </source>
</evidence>
<gene>
    <name evidence="9" type="ORF">DFJ64_0252</name>
</gene>
<evidence type="ECO:0000313" key="10">
    <source>
        <dbReference type="Proteomes" id="UP000256485"/>
    </source>
</evidence>
<dbReference type="PANTHER" id="PTHR10120">
    <property type="entry name" value="CAAX PRENYL PROTEASE 1"/>
    <property type="match status" value="1"/>
</dbReference>
<dbReference type="Pfam" id="PF01435">
    <property type="entry name" value="Peptidase_M48"/>
    <property type="match status" value="1"/>
</dbReference>
<dbReference type="EMBL" id="QTUC01000001">
    <property type="protein sequence ID" value="REF34886.1"/>
    <property type="molecule type" value="Genomic_DNA"/>
</dbReference>
<keyword evidence="7" id="KW-0472">Membrane</keyword>
<dbReference type="GO" id="GO:0004222">
    <property type="term" value="F:metalloendopeptidase activity"/>
    <property type="evidence" value="ECO:0007669"/>
    <property type="project" value="InterPro"/>
</dbReference>
<evidence type="ECO:0000256" key="2">
    <source>
        <dbReference type="ARBA" id="ARBA00022723"/>
    </source>
</evidence>
<evidence type="ECO:0000256" key="4">
    <source>
        <dbReference type="ARBA" id="ARBA00022833"/>
    </source>
</evidence>
<protein>
    <submittedName>
        <fullName evidence="9">STE24 endopeptidase</fullName>
    </submittedName>
</protein>
<comment type="similarity">
    <text evidence="6">Belongs to the peptidase M48 family.</text>
</comment>
<dbReference type="AlphaFoldDB" id="A0A3D9V0D8"/>
<dbReference type="RefSeq" id="WP_211310454.1">
    <property type="nucleotide sequence ID" value="NZ_QTUC01000001.1"/>
</dbReference>
<feature type="transmembrane region" description="Helical" evidence="7">
    <location>
        <begin position="333"/>
        <end position="352"/>
    </location>
</feature>
<evidence type="ECO:0000256" key="3">
    <source>
        <dbReference type="ARBA" id="ARBA00022801"/>
    </source>
</evidence>
<keyword evidence="7" id="KW-1133">Transmembrane helix</keyword>
<feature type="transmembrane region" description="Helical" evidence="7">
    <location>
        <begin position="179"/>
        <end position="202"/>
    </location>
</feature>
<name>A0A3D9V0D8_THECX</name>
<feature type="transmembrane region" description="Helical" evidence="7">
    <location>
        <begin position="70"/>
        <end position="91"/>
    </location>
</feature>
<keyword evidence="10" id="KW-1185">Reference proteome</keyword>
<dbReference type="GO" id="GO:0006508">
    <property type="term" value="P:proteolysis"/>
    <property type="evidence" value="ECO:0007669"/>
    <property type="project" value="UniProtKB-KW"/>
</dbReference>
<dbReference type="Proteomes" id="UP000256485">
    <property type="component" value="Unassembled WGS sequence"/>
</dbReference>
<sequence length="433" mass="46950">MDQRGRRRAHACLAMGMVLTVGVALVLLTPWRLSDDGTAVTVPRLPLTADFTPAEIEASRRLQRLIQPPAYLTTVASTVLLALLGLTGWGSRLCAVVTRGVRVWWVRVALGSLALLVVVRLAVLPFDVWLELARRHVDASTHGWGAWARDLAAGFALVCAVVVALLLTLVGLARRFPRWWCVPAAVLAGLAVAVGSAVYPVVVEPLQYRFTPLPPGGLRSSLLELAERDGIQLTEVLVADASRRTTRVNAYVSGVGPTWRLVLYDTLLEQATPEQIRLIVAHELGHARRHDVARGTALGALAAVAGVVVLGYLLDSRWLTRRARVRSAADPRAVALVLALVAVGALVAAPIHNLVSRRVEARADVHALDLTRDPAGYARVHRWLAVTNRSDLEPSPVLFGWFATHPAPPHRLGVVRWWVAHRGEPQIPALAGQ</sequence>
<keyword evidence="3 6" id="KW-0378">Hydrolase</keyword>
<reference evidence="9 10" key="1">
    <citation type="submission" date="2018-08" db="EMBL/GenBank/DDBJ databases">
        <title>Sequencing the genomes of 1000 actinobacteria strains.</title>
        <authorList>
            <person name="Klenk H.-P."/>
        </authorList>
    </citation>
    <scope>NUCLEOTIDE SEQUENCE [LARGE SCALE GENOMIC DNA]</scope>
    <source>
        <strain evidence="9 10">DSM 22891</strain>
    </source>
</reference>
<feature type="transmembrane region" description="Helical" evidence="7">
    <location>
        <begin position="12"/>
        <end position="31"/>
    </location>
</feature>